<dbReference type="Proteomes" id="UP000228635">
    <property type="component" value="Unassembled WGS sequence"/>
</dbReference>
<protein>
    <recommendedName>
        <fullName evidence="4">YtkA-like domain-containing protein</fullName>
    </recommendedName>
</protein>
<gene>
    <name evidence="2" type="ORF">COU08_01195</name>
</gene>
<evidence type="ECO:0000313" key="2">
    <source>
        <dbReference type="EMBL" id="PIT92594.1"/>
    </source>
</evidence>
<dbReference type="EMBL" id="PFBA01000013">
    <property type="protein sequence ID" value="PIT92594.1"/>
    <property type="molecule type" value="Genomic_DNA"/>
</dbReference>
<sequence>MANHFVAKIAATNTKRKKLKERKRKKREFVNIARNMKSLFTVGIITLFYMTLMPALPALAHGPEENIPEEFEILIEPKQLVINKDLSEAPIEVSVRYENKALTGIENVLIAVETVEGIRKEFQATERTEGSYAIKYPFTKVGTYEIHVAFTAKGGEIRTTDFLEVIENKTKNVIPYFAGGTLLLIILTWVIKTRGKKKNIKSAITLSIIIIIAAWLGYSLYIVIQNNTNSVVVCPSESICYVTAHIHAYTPIKICGKDIRLPTEVGPLSGPHTHEEKNTIHWHDRLRYDKEKKMLLETEPLMLGAFFEALEMPFDKDILGDTKNGDTCPDGSVGFWKMFVNGKNNDEFRNYIWNDRDVIYFVFDGESIMSIEEELKQNPITFPLLGRG</sequence>
<evidence type="ECO:0000313" key="3">
    <source>
        <dbReference type="Proteomes" id="UP000228635"/>
    </source>
</evidence>
<evidence type="ECO:0000256" key="1">
    <source>
        <dbReference type="SAM" id="Phobius"/>
    </source>
</evidence>
<comment type="caution">
    <text evidence="2">The sequence shown here is derived from an EMBL/GenBank/DDBJ whole genome shotgun (WGS) entry which is preliminary data.</text>
</comment>
<dbReference type="AlphaFoldDB" id="A0A2M6WIN3"/>
<proteinExistence type="predicted"/>
<keyword evidence="1" id="KW-1133">Transmembrane helix</keyword>
<dbReference type="PROSITE" id="PS50194">
    <property type="entry name" value="FILAMIN_REPEAT"/>
    <property type="match status" value="1"/>
</dbReference>
<evidence type="ECO:0008006" key="4">
    <source>
        <dbReference type="Google" id="ProtNLM"/>
    </source>
</evidence>
<accession>A0A2M6WIN3</accession>
<reference evidence="3" key="1">
    <citation type="submission" date="2017-09" db="EMBL/GenBank/DDBJ databases">
        <title>Depth-based differentiation of microbial function through sediment-hosted aquifers and enrichment of novel symbionts in the deep terrestrial subsurface.</title>
        <authorList>
            <person name="Probst A.J."/>
            <person name="Ladd B."/>
            <person name="Jarett J.K."/>
            <person name="Geller-Mcgrath D.E."/>
            <person name="Sieber C.M.K."/>
            <person name="Emerson J.B."/>
            <person name="Anantharaman K."/>
            <person name="Thomas B.C."/>
            <person name="Malmstrom R."/>
            <person name="Stieglmeier M."/>
            <person name="Klingl A."/>
            <person name="Woyke T."/>
            <person name="Ryan C.M."/>
            <person name="Banfield J.F."/>
        </authorList>
    </citation>
    <scope>NUCLEOTIDE SEQUENCE [LARGE SCALE GENOMIC DNA]</scope>
</reference>
<dbReference type="InterPro" id="IPR017868">
    <property type="entry name" value="Filamin/ABP280_repeat-like"/>
</dbReference>
<feature type="transmembrane region" description="Helical" evidence="1">
    <location>
        <begin position="203"/>
        <end position="224"/>
    </location>
</feature>
<organism evidence="2 3">
    <name type="scientific">Candidatus Harrisonbacteria bacterium CG10_big_fil_rev_8_21_14_0_10_42_17</name>
    <dbReference type="NCBI Taxonomy" id="1974584"/>
    <lineage>
        <taxon>Bacteria</taxon>
        <taxon>Candidatus Harrisoniibacteriota</taxon>
    </lineage>
</organism>
<name>A0A2M6WIN3_9BACT</name>
<keyword evidence="1" id="KW-0812">Transmembrane</keyword>
<keyword evidence="1" id="KW-0472">Membrane</keyword>
<feature type="transmembrane region" description="Helical" evidence="1">
    <location>
        <begin position="173"/>
        <end position="191"/>
    </location>
</feature>